<proteinExistence type="predicted"/>
<gene>
    <name evidence="1" type="ORF">O6H91_12G024300</name>
</gene>
<organism evidence="1 2">
    <name type="scientific">Diphasiastrum complanatum</name>
    <name type="common">Issler's clubmoss</name>
    <name type="synonym">Lycopodium complanatum</name>
    <dbReference type="NCBI Taxonomy" id="34168"/>
    <lineage>
        <taxon>Eukaryota</taxon>
        <taxon>Viridiplantae</taxon>
        <taxon>Streptophyta</taxon>
        <taxon>Embryophyta</taxon>
        <taxon>Tracheophyta</taxon>
        <taxon>Lycopodiopsida</taxon>
        <taxon>Lycopodiales</taxon>
        <taxon>Lycopodiaceae</taxon>
        <taxon>Lycopodioideae</taxon>
        <taxon>Diphasiastrum</taxon>
    </lineage>
</organism>
<protein>
    <submittedName>
        <fullName evidence="1">Uncharacterized protein</fullName>
    </submittedName>
</protein>
<reference evidence="2" key="1">
    <citation type="journal article" date="2024" name="Proc. Natl. Acad. Sci. U.S.A.">
        <title>Extraordinary preservation of gene collinearity over three hundred million years revealed in homosporous lycophytes.</title>
        <authorList>
            <person name="Li C."/>
            <person name="Wickell D."/>
            <person name="Kuo L.Y."/>
            <person name="Chen X."/>
            <person name="Nie B."/>
            <person name="Liao X."/>
            <person name="Peng D."/>
            <person name="Ji J."/>
            <person name="Jenkins J."/>
            <person name="Williams M."/>
            <person name="Shu S."/>
            <person name="Plott C."/>
            <person name="Barry K."/>
            <person name="Rajasekar S."/>
            <person name="Grimwood J."/>
            <person name="Han X."/>
            <person name="Sun S."/>
            <person name="Hou Z."/>
            <person name="He W."/>
            <person name="Dai G."/>
            <person name="Sun C."/>
            <person name="Schmutz J."/>
            <person name="Leebens-Mack J.H."/>
            <person name="Li F.W."/>
            <person name="Wang L."/>
        </authorList>
    </citation>
    <scope>NUCLEOTIDE SEQUENCE [LARGE SCALE GENOMIC DNA]</scope>
    <source>
        <strain evidence="2">cv. PW_Plant_1</strain>
    </source>
</reference>
<evidence type="ECO:0000313" key="2">
    <source>
        <dbReference type="Proteomes" id="UP001162992"/>
    </source>
</evidence>
<sequence length="1182" mass="131465">MDNALSYPSNAPGSTSGAAEYSDEGMRRCVINIAVSSADNLWFLEECGEKSKACVSIQFQGTDEACLFESEPMPPVLADPATASVSAFPANGVSASDGLDAATKDKEKGGPKGKVISKGKTKDENKVKHIVASDSLKAERDGLEKRGGHGEFNNNGAQQNIACFALGVVKEYVIISDWKLWHCVLNDPLVITVYRISQNMPCKIAVGRATIDISGLLHLQEGFIELPYPLAAVKPPPTTTLDDPKKSSAKLKDNKGGGKAGSDLGKKDGKDASGPREHSLQGKNGITAELVPDIGPALLPGATVKVKVSLSEPLLSAIDQEEGIVMDICNLTVTPVPTKLLELKEKVNGDPCAYTVAYCLPGYCGAWWNSIAKDLKLEELKSYSIAKDARGLTTTEDVLSSSITLPTDALNMDRGCSSAGPLLADTAEKPEIFAISATTSNDAHISGKADGLTAYEGIAQDDLVADIGASKRGSIVWSGSLKRFLPSVGVTELKKRVKKGYKFYGEIARYINEERKDLFDPCFDKYHSSFWLDLAPFLEEDITEANIVCPLECYYSRKTPAFPFDHLIPAEIPPGTKVTALEEDDVVDQLLDETTNPWKLCNSMLSLQVKLSKPLEPVWVIPPEPKLRLEDVFPPKLIPNIPFDDEMKASKEFEDLVRKAVTKISFLNKKLDGENTGDFINKAKYQEDIKKEVICELCKCGNWQNFEEDTKQKVLKIASEKVKSNKEKAPQQENHEFWIELYEQIIELTDKFLTKLFHERVGVRINATGNLEQVERVYLHSIEYLQQLAHEYEAHGDFESARRCYQECTSREGEEGNPNPWFDYGAFCMRGKMRDHKMAEDCFRKAIALKEDHVPSLLAMGCLLWHEKAISQAESIFRRCAELHFEDEFICWILLSQIFAVQRERKHVSSSLRRAEVLYKASIASINQCGASCMLGRDTFNGPFCLSRFVSISRDLISPSLNAALLLLNLHLPVEAQQILALEDDTICRVEKKWCHARVHELLEDYVKAEAMLDEALSLEFTDMRSWLLMGHVRHASGQYQEAIKAYKNALRYEADKQLDMFAFIEFGDCYLQLGDYCNAQQIFLKGCSLRPCSSLWLGAGLAFYQLGDMEQAEAALVEGNLLDVQNVKIWGYLTLVCLAMNRVEKAEVAFQQGMKHNINEPLLAEVGGIFCKKEMFQVDVL</sequence>
<dbReference type="EMBL" id="CM055103">
    <property type="protein sequence ID" value="KAJ7535242.1"/>
    <property type="molecule type" value="Genomic_DNA"/>
</dbReference>
<evidence type="ECO:0000313" key="1">
    <source>
        <dbReference type="EMBL" id="KAJ7535242.1"/>
    </source>
</evidence>
<dbReference type="Proteomes" id="UP001162992">
    <property type="component" value="Chromosome 12"/>
</dbReference>
<keyword evidence="2" id="KW-1185">Reference proteome</keyword>
<comment type="caution">
    <text evidence="1">The sequence shown here is derived from an EMBL/GenBank/DDBJ whole genome shotgun (WGS) entry which is preliminary data.</text>
</comment>
<name>A0ACC2BZN5_DIPCM</name>
<accession>A0ACC2BZN5</accession>